<evidence type="ECO:0000256" key="1">
    <source>
        <dbReference type="SAM" id="MobiDB-lite"/>
    </source>
</evidence>
<name>X1GPL7_9ZZZZ</name>
<feature type="region of interest" description="Disordered" evidence="1">
    <location>
        <begin position="1"/>
        <end position="33"/>
    </location>
</feature>
<dbReference type="EMBL" id="BARU01017332">
    <property type="protein sequence ID" value="GAH59127.1"/>
    <property type="molecule type" value="Genomic_DNA"/>
</dbReference>
<gene>
    <name evidence="2" type="ORF">S03H2_28763</name>
</gene>
<protein>
    <submittedName>
        <fullName evidence="2">Uncharacterized protein</fullName>
    </submittedName>
</protein>
<comment type="caution">
    <text evidence="2">The sequence shown here is derived from an EMBL/GenBank/DDBJ whole genome shotgun (WGS) entry which is preliminary data.</text>
</comment>
<dbReference type="AlphaFoldDB" id="X1GPL7"/>
<feature type="compositionally biased region" description="Basic and acidic residues" evidence="1">
    <location>
        <begin position="20"/>
        <end position="33"/>
    </location>
</feature>
<reference evidence="2" key="1">
    <citation type="journal article" date="2014" name="Front. Microbiol.">
        <title>High frequency of phylogenetically diverse reductive dehalogenase-homologous genes in deep subseafloor sedimentary metagenomes.</title>
        <authorList>
            <person name="Kawai M."/>
            <person name="Futagami T."/>
            <person name="Toyoda A."/>
            <person name="Takaki Y."/>
            <person name="Nishi S."/>
            <person name="Hori S."/>
            <person name="Arai W."/>
            <person name="Tsubouchi T."/>
            <person name="Morono Y."/>
            <person name="Uchiyama I."/>
            <person name="Ito T."/>
            <person name="Fujiyama A."/>
            <person name="Inagaki F."/>
            <person name="Takami H."/>
        </authorList>
    </citation>
    <scope>NUCLEOTIDE SEQUENCE</scope>
    <source>
        <strain evidence="2">Expedition CK06-06</strain>
    </source>
</reference>
<evidence type="ECO:0000313" key="2">
    <source>
        <dbReference type="EMBL" id="GAH59127.1"/>
    </source>
</evidence>
<sequence length="162" mass="19033">SWDRATETPQMEEAFSTMVKKLDSHGLSDEEKKSRFDIKYKNPSGKHVIIELKKSDVSTNRFDLGKQVDKYKRAFEKILRSMNREDEPVEVICLVGKSLTDWNTTKAKEESIRAMEESNVRVILYRELIQDAYKSYSLFLEKNAEASRLTRLLERIELEEYT</sequence>
<proteinExistence type="predicted"/>
<accession>X1GPL7</accession>
<organism evidence="2">
    <name type="scientific">marine sediment metagenome</name>
    <dbReference type="NCBI Taxonomy" id="412755"/>
    <lineage>
        <taxon>unclassified sequences</taxon>
        <taxon>metagenomes</taxon>
        <taxon>ecological metagenomes</taxon>
    </lineage>
</organism>
<feature type="non-terminal residue" evidence="2">
    <location>
        <position position="1"/>
    </location>
</feature>